<dbReference type="InterPro" id="IPR006127">
    <property type="entry name" value="ZnuA-like"/>
</dbReference>
<dbReference type="AlphaFoldDB" id="A0A363D5N6"/>
<dbReference type="Pfam" id="PF01297">
    <property type="entry name" value="ZnuA"/>
    <property type="match status" value="1"/>
</dbReference>
<sequence length="252" mass="30086">MLFPLFLFSKNLVVTYFPLETHLVNKIAQKEVRAREITSRYLDTYKELPISELSKLANTKIFFHFGLDVEKQYAEALLKYNPKLIVVDISSNINKIKNNPYVWTDPLNLRAVAKNIYDTFVEYDKSKESYYKENYEKFLDEIDQTFLTIKQKLNSCEVQNIYVFDDYWEYFAKRFGIVTTFREKKNLNVTEISQLNEYTKDKNITKLLFSKDDKQDFITSLTKNLNIKAIEDNIFNDFWQLNILDFTQHLTE</sequence>
<evidence type="ECO:0000313" key="2">
    <source>
        <dbReference type="Proteomes" id="UP000251135"/>
    </source>
</evidence>
<dbReference type="Gene3D" id="3.40.50.1980">
    <property type="entry name" value="Nitrogenase molybdenum iron protein domain"/>
    <property type="match status" value="1"/>
</dbReference>
<dbReference type="PANTHER" id="PTHR42953">
    <property type="entry name" value="HIGH-AFFINITY ZINC UPTAKE SYSTEM PROTEIN ZNUA-RELATED"/>
    <property type="match status" value="1"/>
</dbReference>
<gene>
    <name evidence="1" type="ORF">B0174_00605</name>
</gene>
<comment type="caution">
    <text evidence="1">The sequence shown here is derived from an EMBL/GenBank/DDBJ whole genome shotgun (WGS) entry which is preliminary data.</text>
</comment>
<name>A0A363D5N6_9BACT</name>
<dbReference type="Proteomes" id="UP000251135">
    <property type="component" value="Unassembled WGS sequence"/>
</dbReference>
<evidence type="ECO:0000313" key="1">
    <source>
        <dbReference type="EMBL" id="PUE66584.1"/>
    </source>
</evidence>
<dbReference type="EMBL" id="MUXE01000001">
    <property type="protein sequence ID" value="PUE66584.1"/>
    <property type="molecule type" value="Genomic_DNA"/>
</dbReference>
<proteinExistence type="predicted"/>
<reference evidence="1 2" key="1">
    <citation type="submission" date="2017-02" db="EMBL/GenBank/DDBJ databases">
        <title>Arcobacter caeni sp. nov, a new Arcobacter species isolated from reclaimed water.</title>
        <authorList>
            <person name="Figueras M.J."/>
            <person name="Perez-Cataluna A."/>
            <person name="Salas-Masso N."/>
        </authorList>
    </citation>
    <scope>NUCLEOTIDE SEQUENCE [LARGE SCALE GENOMIC DNA]</scope>
    <source>
        <strain evidence="1 2">RW17-10</strain>
    </source>
</reference>
<dbReference type="InterPro" id="IPR050492">
    <property type="entry name" value="Bact_metal-bind_prot9"/>
</dbReference>
<accession>A0A363D5N6</accession>
<keyword evidence="2" id="KW-1185">Reference proteome</keyword>
<evidence type="ECO:0008006" key="3">
    <source>
        <dbReference type="Google" id="ProtNLM"/>
    </source>
</evidence>
<protein>
    <recommendedName>
        <fullName evidence="3">ABC transporter substrate-binding protein</fullName>
    </recommendedName>
</protein>
<dbReference type="SUPFAM" id="SSF53807">
    <property type="entry name" value="Helical backbone' metal receptor"/>
    <property type="match status" value="1"/>
</dbReference>
<organism evidence="1 2">
    <name type="scientific">Arcobacter caeni</name>
    <dbReference type="NCBI Taxonomy" id="1912877"/>
    <lineage>
        <taxon>Bacteria</taxon>
        <taxon>Pseudomonadati</taxon>
        <taxon>Campylobacterota</taxon>
        <taxon>Epsilonproteobacteria</taxon>
        <taxon>Campylobacterales</taxon>
        <taxon>Arcobacteraceae</taxon>
        <taxon>Arcobacter</taxon>
    </lineage>
</organism>
<dbReference type="GO" id="GO:0046872">
    <property type="term" value="F:metal ion binding"/>
    <property type="evidence" value="ECO:0007669"/>
    <property type="project" value="InterPro"/>
</dbReference>
<dbReference type="GO" id="GO:0030001">
    <property type="term" value="P:metal ion transport"/>
    <property type="evidence" value="ECO:0007669"/>
    <property type="project" value="InterPro"/>
</dbReference>